<dbReference type="Pfam" id="PF05504">
    <property type="entry name" value="Spore_GerAC"/>
    <property type="match status" value="1"/>
</dbReference>
<feature type="domain" description="Spore germination GerAC-like C-terminal" evidence="8">
    <location>
        <begin position="199"/>
        <end position="375"/>
    </location>
</feature>
<evidence type="ECO:0000256" key="2">
    <source>
        <dbReference type="ARBA" id="ARBA00007886"/>
    </source>
</evidence>
<gene>
    <name evidence="10" type="ORF">SM124_15480</name>
</gene>
<evidence type="ECO:0000256" key="1">
    <source>
        <dbReference type="ARBA" id="ARBA00004635"/>
    </source>
</evidence>
<dbReference type="Pfam" id="PF25198">
    <property type="entry name" value="Spore_GerAC_N"/>
    <property type="match status" value="1"/>
</dbReference>
<dbReference type="RefSeq" id="WP_322447421.1">
    <property type="nucleotide sequence ID" value="NZ_JAXOFX010000011.1"/>
</dbReference>
<sequence>MKRVVNILTIIILLIPVTGCVEKNQLEQLGLITAVGFDYSDKKDVIKGTAVLQTFDPQMKNISNIISDEGKTSKGIRENENLKSNNKLVSGQLRVVVFGEEVAKDGTGRLVDTLNRDATIGNMLYISVAKGTAEDLLKKNKIEASQNLGTYLYQLIKQNVEEELVISPTLYEYNHSFYDEGKDPVIPILKLDAGDIVISGAGLFKDDQYIEELKLNKLFFLKVLIDQYKAGALELELPIDELKKFIKDDVSDKEKLILTVDNINSNRKIKLLDKEKPKFSVEVNLETRVLEISENVDLGNPEVVKILKKITEKEIKKEMSNLIAHFQNLGIDPVGFGNFYNSRVRGKNFKQEEWREMLKTAEFDIRINNKIVRTGVID</sequence>
<protein>
    <submittedName>
        <fullName evidence="10">Ger(X)C family spore germination protein</fullName>
    </submittedName>
</protein>
<dbReference type="PANTHER" id="PTHR35789:SF1">
    <property type="entry name" value="SPORE GERMINATION PROTEIN B3"/>
    <property type="match status" value="1"/>
</dbReference>
<evidence type="ECO:0000259" key="9">
    <source>
        <dbReference type="Pfam" id="PF25198"/>
    </source>
</evidence>
<comment type="similarity">
    <text evidence="2">Belongs to the GerABKC lipoprotein family.</text>
</comment>
<keyword evidence="5" id="KW-0472">Membrane</keyword>
<evidence type="ECO:0000259" key="8">
    <source>
        <dbReference type="Pfam" id="PF05504"/>
    </source>
</evidence>
<dbReference type="InterPro" id="IPR046953">
    <property type="entry name" value="Spore_GerAC-like_C"/>
</dbReference>
<dbReference type="InterPro" id="IPR008844">
    <property type="entry name" value="Spore_GerAC-like"/>
</dbReference>
<keyword evidence="7" id="KW-0449">Lipoprotein</keyword>
<dbReference type="EMBL" id="JAXOFX010000011">
    <property type="protein sequence ID" value="MDZ5473119.1"/>
    <property type="molecule type" value="Genomic_DNA"/>
</dbReference>
<name>A0ABU5J131_9BACI</name>
<keyword evidence="6" id="KW-0564">Palmitate</keyword>
<evidence type="ECO:0000256" key="6">
    <source>
        <dbReference type="ARBA" id="ARBA00023139"/>
    </source>
</evidence>
<organism evidence="10 11">
    <name type="scientific">Robertmurraya mangrovi</name>
    <dbReference type="NCBI Taxonomy" id="3098077"/>
    <lineage>
        <taxon>Bacteria</taxon>
        <taxon>Bacillati</taxon>
        <taxon>Bacillota</taxon>
        <taxon>Bacilli</taxon>
        <taxon>Bacillales</taxon>
        <taxon>Bacillaceae</taxon>
        <taxon>Robertmurraya</taxon>
    </lineage>
</organism>
<evidence type="ECO:0000256" key="4">
    <source>
        <dbReference type="ARBA" id="ARBA00022729"/>
    </source>
</evidence>
<dbReference type="Gene3D" id="3.30.300.210">
    <property type="entry name" value="Nutrient germinant receptor protein C, domain 3"/>
    <property type="match status" value="1"/>
</dbReference>
<dbReference type="Proteomes" id="UP001290455">
    <property type="component" value="Unassembled WGS sequence"/>
</dbReference>
<dbReference type="InterPro" id="IPR057336">
    <property type="entry name" value="GerAC_N"/>
</dbReference>
<proteinExistence type="inferred from homology"/>
<keyword evidence="3" id="KW-0309">Germination</keyword>
<evidence type="ECO:0000313" key="11">
    <source>
        <dbReference type="Proteomes" id="UP001290455"/>
    </source>
</evidence>
<reference evidence="10 11" key="1">
    <citation type="submission" date="2023-11" db="EMBL/GenBank/DDBJ databases">
        <title>Bacillus jintuensis, isolated from a mudflat on the Beibu Gulf coast.</title>
        <authorList>
            <person name="Li M."/>
        </authorList>
    </citation>
    <scope>NUCLEOTIDE SEQUENCE [LARGE SCALE GENOMIC DNA]</scope>
    <source>
        <strain evidence="10 11">31A1R</strain>
    </source>
</reference>
<evidence type="ECO:0000256" key="5">
    <source>
        <dbReference type="ARBA" id="ARBA00023136"/>
    </source>
</evidence>
<comment type="caution">
    <text evidence="10">The sequence shown here is derived from an EMBL/GenBank/DDBJ whole genome shotgun (WGS) entry which is preliminary data.</text>
</comment>
<accession>A0ABU5J131</accession>
<evidence type="ECO:0000256" key="3">
    <source>
        <dbReference type="ARBA" id="ARBA00022544"/>
    </source>
</evidence>
<dbReference type="InterPro" id="IPR038501">
    <property type="entry name" value="Spore_GerAC_C_sf"/>
</dbReference>
<dbReference type="NCBIfam" id="TIGR02887">
    <property type="entry name" value="spore_ger_x_C"/>
    <property type="match status" value="1"/>
</dbReference>
<keyword evidence="4" id="KW-0732">Signal</keyword>
<evidence type="ECO:0000313" key="10">
    <source>
        <dbReference type="EMBL" id="MDZ5473119.1"/>
    </source>
</evidence>
<evidence type="ECO:0000256" key="7">
    <source>
        <dbReference type="ARBA" id="ARBA00023288"/>
    </source>
</evidence>
<feature type="domain" description="Spore germination protein N-terminal" evidence="9">
    <location>
        <begin position="23"/>
        <end position="191"/>
    </location>
</feature>
<keyword evidence="11" id="KW-1185">Reference proteome</keyword>
<dbReference type="PANTHER" id="PTHR35789">
    <property type="entry name" value="SPORE GERMINATION PROTEIN B3"/>
    <property type="match status" value="1"/>
</dbReference>
<comment type="subcellular location">
    <subcellularLocation>
        <location evidence="1">Membrane</location>
        <topology evidence="1">Lipid-anchor</topology>
    </subcellularLocation>
</comment>